<proteinExistence type="predicted"/>
<organism evidence="1 2">
    <name type="scientific">Tistrella mobilis (strain KA081020-065)</name>
    <dbReference type="NCBI Taxonomy" id="1110502"/>
    <lineage>
        <taxon>Bacteria</taxon>
        <taxon>Pseudomonadati</taxon>
        <taxon>Pseudomonadota</taxon>
        <taxon>Alphaproteobacteria</taxon>
        <taxon>Geminicoccales</taxon>
        <taxon>Geminicoccaceae</taxon>
        <taxon>Tistrella</taxon>
    </lineage>
</organism>
<dbReference type="AlphaFoldDB" id="I3TR93"/>
<reference evidence="1 2" key="1">
    <citation type="journal article" date="2012" name="J. Am. Chem. Soc.">
        <title>Bacterial biosynthesis and maturation of the didemnin anti-cancer agents.</title>
        <authorList>
            <person name="Xu Y."/>
            <person name="Kersten R.D."/>
            <person name="Nam S.J."/>
            <person name="Lu L."/>
            <person name="Al-Suwailem A.M."/>
            <person name="Zheng H."/>
            <person name="Fenical W."/>
            <person name="Dorrestein P.C."/>
            <person name="Moore B.S."/>
            <person name="Qian P.Y."/>
        </authorList>
    </citation>
    <scope>NUCLEOTIDE SEQUENCE [LARGE SCALE GENOMIC DNA]</scope>
    <source>
        <strain evidence="1 2">KA081020-065</strain>
    </source>
</reference>
<sequence>MRNRPFIDGGDDVSWSILQVARRPGGFKFAAPMPDIS</sequence>
<evidence type="ECO:0000313" key="1">
    <source>
        <dbReference type="EMBL" id="AFK55281.1"/>
    </source>
</evidence>
<dbReference type="KEGG" id="tmo:TMO_3443"/>
<evidence type="ECO:0000313" key="2">
    <source>
        <dbReference type="Proteomes" id="UP000005258"/>
    </source>
</evidence>
<gene>
    <name evidence="1" type="ordered locus">TMO_3443</name>
</gene>
<dbReference type="HOGENOM" id="CLU_3349861_0_0_5"/>
<accession>I3TR93</accession>
<dbReference type="Proteomes" id="UP000005258">
    <property type="component" value="Chromosome"/>
</dbReference>
<protein>
    <submittedName>
        <fullName evidence="1">Uncharacterized protein</fullName>
    </submittedName>
</protein>
<dbReference type="EMBL" id="CP003236">
    <property type="protein sequence ID" value="AFK55281.1"/>
    <property type="molecule type" value="Genomic_DNA"/>
</dbReference>
<name>I3TR93_TISMK</name>
<keyword evidence="2" id="KW-1185">Reference proteome</keyword>